<dbReference type="GO" id="GO:0000978">
    <property type="term" value="F:RNA polymerase II cis-regulatory region sequence-specific DNA binding"/>
    <property type="evidence" value="ECO:0007669"/>
    <property type="project" value="TreeGrafter"/>
</dbReference>
<dbReference type="CDD" id="cd14696">
    <property type="entry name" value="bZIP_Jun"/>
    <property type="match status" value="1"/>
</dbReference>
<sequence length="299" mass="33279">MEASMYEDGSYSSYPRENLTQMKRKLTLDLNNRPSKKQRPGVNFNPLLTSPDLNQLKLASPELERLIIQQGSTILSNTVTTPSQFLFPKSATLEQEEFAKGFEDTLEQLHNQDSLAPSSSSGNVGVTSVSGASVPVSSAPLQYTQLDVPSHHHHAHHLQQQVPVTSAATAVVSLAVSEHQQLQVGSSQMALLPHSQIKEEPQTVPNVSGSPPLSPINMESQERIKLERKRLRNRIAASKCRRRKLERIGRLEDKVRILKGENVELQAVVNKLRDHVCNLKQEVMEHVNSGCQIPFVTHQ</sequence>
<dbReference type="InterPro" id="IPR004827">
    <property type="entry name" value="bZIP"/>
</dbReference>
<dbReference type="AlphaFoldDB" id="A0AAN8XUS4"/>
<dbReference type="InterPro" id="IPR050946">
    <property type="entry name" value="AP-1_TF_bZIP"/>
</dbReference>
<dbReference type="InterPro" id="IPR005643">
    <property type="entry name" value="JNK"/>
</dbReference>
<evidence type="ECO:0000256" key="2">
    <source>
        <dbReference type="ARBA" id="ARBA00023015"/>
    </source>
</evidence>
<keyword evidence="2" id="KW-0805">Transcription regulation</keyword>
<dbReference type="GO" id="GO:0005667">
    <property type="term" value="C:transcription regulator complex"/>
    <property type="evidence" value="ECO:0007669"/>
    <property type="project" value="TreeGrafter"/>
</dbReference>
<dbReference type="GO" id="GO:0000981">
    <property type="term" value="F:DNA-binding transcription factor activity, RNA polymerase II-specific"/>
    <property type="evidence" value="ECO:0007669"/>
    <property type="project" value="TreeGrafter"/>
</dbReference>
<keyword evidence="3" id="KW-0238">DNA-binding</keyword>
<keyword evidence="5" id="KW-0175">Coiled coil</keyword>
<dbReference type="Pfam" id="PF03957">
    <property type="entry name" value="Jun"/>
    <property type="match status" value="1"/>
</dbReference>
<dbReference type="Pfam" id="PF00170">
    <property type="entry name" value="bZIP_1"/>
    <property type="match status" value="1"/>
</dbReference>
<dbReference type="Gene3D" id="1.20.5.170">
    <property type="match status" value="1"/>
</dbReference>
<evidence type="ECO:0000313" key="8">
    <source>
        <dbReference type="Proteomes" id="UP001381693"/>
    </source>
</evidence>
<comment type="similarity">
    <text evidence="1">Belongs to the bZIP family. Jun subfamily.</text>
</comment>
<evidence type="ECO:0000256" key="4">
    <source>
        <dbReference type="ARBA" id="ARBA00023163"/>
    </source>
</evidence>
<reference evidence="7 8" key="1">
    <citation type="submission" date="2023-11" db="EMBL/GenBank/DDBJ databases">
        <title>Halocaridina rubra genome assembly.</title>
        <authorList>
            <person name="Smith C."/>
        </authorList>
    </citation>
    <scope>NUCLEOTIDE SEQUENCE [LARGE SCALE GENOMIC DNA]</scope>
    <source>
        <strain evidence="7">EP-1</strain>
        <tissue evidence="7">Whole</tissue>
    </source>
</reference>
<organism evidence="7 8">
    <name type="scientific">Halocaridina rubra</name>
    <name type="common">Hawaiian red shrimp</name>
    <dbReference type="NCBI Taxonomy" id="373956"/>
    <lineage>
        <taxon>Eukaryota</taxon>
        <taxon>Metazoa</taxon>
        <taxon>Ecdysozoa</taxon>
        <taxon>Arthropoda</taxon>
        <taxon>Crustacea</taxon>
        <taxon>Multicrustacea</taxon>
        <taxon>Malacostraca</taxon>
        <taxon>Eumalacostraca</taxon>
        <taxon>Eucarida</taxon>
        <taxon>Decapoda</taxon>
        <taxon>Pleocyemata</taxon>
        <taxon>Caridea</taxon>
        <taxon>Atyoidea</taxon>
        <taxon>Atyidae</taxon>
        <taxon>Halocaridina</taxon>
    </lineage>
</organism>
<evidence type="ECO:0000256" key="5">
    <source>
        <dbReference type="SAM" id="Coils"/>
    </source>
</evidence>
<dbReference type="GO" id="GO:0051726">
    <property type="term" value="P:regulation of cell cycle"/>
    <property type="evidence" value="ECO:0007669"/>
    <property type="project" value="TreeGrafter"/>
</dbReference>
<keyword evidence="4" id="KW-0804">Transcription</keyword>
<gene>
    <name evidence="7" type="ORF">SK128_000799</name>
</gene>
<dbReference type="GO" id="GO:0042127">
    <property type="term" value="P:regulation of cell population proliferation"/>
    <property type="evidence" value="ECO:0007669"/>
    <property type="project" value="TreeGrafter"/>
</dbReference>
<dbReference type="PANTHER" id="PTHR11462">
    <property type="entry name" value="JUN TRANSCRIPTION FACTOR-RELATED"/>
    <property type="match status" value="1"/>
</dbReference>
<accession>A0AAN8XUS4</accession>
<dbReference type="EMBL" id="JAXCGZ010002028">
    <property type="protein sequence ID" value="KAK7084619.1"/>
    <property type="molecule type" value="Genomic_DNA"/>
</dbReference>
<feature type="domain" description="BZIP" evidence="6">
    <location>
        <begin position="223"/>
        <end position="286"/>
    </location>
</feature>
<dbReference type="FunFam" id="1.20.5.170:FF:000012">
    <property type="entry name" value="Putative transcription factor AP-1"/>
    <property type="match status" value="1"/>
</dbReference>
<dbReference type="SUPFAM" id="SSF57959">
    <property type="entry name" value="Leucine zipper domain"/>
    <property type="match status" value="1"/>
</dbReference>
<feature type="coiled-coil region" evidence="5">
    <location>
        <begin position="228"/>
        <end position="268"/>
    </location>
</feature>
<dbReference type="PROSITE" id="PS00036">
    <property type="entry name" value="BZIP_BASIC"/>
    <property type="match status" value="1"/>
</dbReference>
<proteinExistence type="inferred from homology"/>
<dbReference type="PANTHER" id="PTHR11462:SF35">
    <property type="entry name" value="TRANSCRIPTION FACTOR JRA"/>
    <property type="match status" value="1"/>
</dbReference>
<keyword evidence="8" id="KW-1185">Reference proteome</keyword>
<evidence type="ECO:0000259" key="6">
    <source>
        <dbReference type="PROSITE" id="PS50217"/>
    </source>
</evidence>
<dbReference type="InterPro" id="IPR046347">
    <property type="entry name" value="bZIP_sf"/>
</dbReference>
<protein>
    <recommendedName>
        <fullName evidence="6">BZIP domain-containing protein</fullName>
    </recommendedName>
</protein>
<dbReference type="Proteomes" id="UP001381693">
    <property type="component" value="Unassembled WGS sequence"/>
</dbReference>
<dbReference type="PROSITE" id="PS50217">
    <property type="entry name" value="BZIP"/>
    <property type="match status" value="1"/>
</dbReference>
<evidence type="ECO:0000256" key="3">
    <source>
        <dbReference type="ARBA" id="ARBA00023125"/>
    </source>
</evidence>
<comment type="caution">
    <text evidence="7">The sequence shown here is derived from an EMBL/GenBank/DDBJ whole genome shotgun (WGS) entry which is preliminary data.</text>
</comment>
<dbReference type="PRINTS" id="PR00043">
    <property type="entry name" value="LEUZIPPRJUN"/>
</dbReference>
<evidence type="ECO:0000313" key="7">
    <source>
        <dbReference type="EMBL" id="KAK7084619.1"/>
    </source>
</evidence>
<dbReference type="InterPro" id="IPR002112">
    <property type="entry name" value="Leuzip_Jun"/>
</dbReference>
<evidence type="ECO:0000256" key="1">
    <source>
        <dbReference type="ARBA" id="ARBA00006882"/>
    </source>
</evidence>
<name>A0AAN8XUS4_HALRR</name>
<dbReference type="SMART" id="SM00338">
    <property type="entry name" value="BRLZ"/>
    <property type="match status" value="1"/>
</dbReference>